<name>A0A0C9VRT6_SPHS4</name>
<dbReference type="EMBL" id="KN837142">
    <property type="protein sequence ID" value="KIJ40713.1"/>
    <property type="molecule type" value="Genomic_DNA"/>
</dbReference>
<sequence>MSIVYLQASGFKIHPIRMSMNIPTDSVLGLFPADWASIFVHPLAVNGTDINSRHDELAGLWGDGGRVERHLHLRVNQFAKDCVMTYFNDHKDVEKFLIVWRCEKVAFVDPIWLIRILPDGEPGG</sequence>
<evidence type="ECO:0000313" key="3">
    <source>
        <dbReference type="Proteomes" id="UP000054279"/>
    </source>
</evidence>
<dbReference type="Proteomes" id="UP000054279">
    <property type="component" value="Unassembled WGS sequence"/>
</dbReference>
<dbReference type="EMBL" id="KN837142">
    <property type="protein sequence ID" value="KIJ40711.1"/>
    <property type="molecule type" value="Genomic_DNA"/>
</dbReference>
<organism evidence="1 3">
    <name type="scientific">Sphaerobolus stellatus (strain SS14)</name>
    <dbReference type="NCBI Taxonomy" id="990650"/>
    <lineage>
        <taxon>Eukaryota</taxon>
        <taxon>Fungi</taxon>
        <taxon>Dikarya</taxon>
        <taxon>Basidiomycota</taxon>
        <taxon>Agaricomycotina</taxon>
        <taxon>Agaricomycetes</taxon>
        <taxon>Phallomycetidae</taxon>
        <taxon>Geastrales</taxon>
        <taxon>Sphaerobolaceae</taxon>
        <taxon>Sphaerobolus</taxon>
    </lineage>
</organism>
<proteinExistence type="predicted"/>
<protein>
    <submittedName>
        <fullName evidence="1">Uncharacterized protein</fullName>
    </submittedName>
</protein>
<accession>A0A0C9VRT6</accession>
<evidence type="ECO:0000313" key="1">
    <source>
        <dbReference type="EMBL" id="KIJ40711.1"/>
    </source>
</evidence>
<keyword evidence="3" id="KW-1185">Reference proteome</keyword>
<dbReference type="AlphaFoldDB" id="A0A0C9VRT6"/>
<gene>
    <name evidence="1" type="ORF">M422DRAFT_256405</name>
    <name evidence="2" type="ORF">M422DRAFT_256409</name>
</gene>
<dbReference type="HOGENOM" id="CLU_2005387_0_0_1"/>
<evidence type="ECO:0000313" key="2">
    <source>
        <dbReference type="EMBL" id="KIJ40713.1"/>
    </source>
</evidence>
<reference evidence="1 3" key="1">
    <citation type="submission" date="2014-06" db="EMBL/GenBank/DDBJ databases">
        <title>Evolutionary Origins and Diversification of the Mycorrhizal Mutualists.</title>
        <authorList>
            <consortium name="DOE Joint Genome Institute"/>
            <consortium name="Mycorrhizal Genomics Consortium"/>
            <person name="Kohler A."/>
            <person name="Kuo A."/>
            <person name="Nagy L.G."/>
            <person name="Floudas D."/>
            <person name="Copeland A."/>
            <person name="Barry K.W."/>
            <person name="Cichocki N."/>
            <person name="Veneault-Fourrey C."/>
            <person name="LaButti K."/>
            <person name="Lindquist E.A."/>
            <person name="Lipzen A."/>
            <person name="Lundell T."/>
            <person name="Morin E."/>
            <person name="Murat C."/>
            <person name="Riley R."/>
            <person name="Ohm R."/>
            <person name="Sun H."/>
            <person name="Tunlid A."/>
            <person name="Henrissat B."/>
            <person name="Grigoriev I.V."/>
            <person name="Hibbett D.S."/>
            <person name="Martin F."/>
        </authorList>
    </citation>
    <scope>NUCLEOTIDE SEQUENCE [LARGE SCALE GENOMIC DNA]</scope>
    <source>
        <strain evidence="1 3">SS14</strain>
    </source>
</reference>